<evidence type="ECO:0000256" key="4">
    <source>
        <dbReference type="ARBA" id="ARBA00004406"/>
    </source>
</evidence>
<dbReference type="PANTHER" id="PTHR24292">
    <property type="entry name" value="CYTOCHROME P450"/>
    <property type="match status" value="1"/>
</dbReference>
<evidence type="ECO:0000256" key="12">
    <source>
        <dbReference type="ARBA" id="ARBA00023033"/>
    </source>
</evidence>
<keyword evidence="9" id="KW-0492">Microsome</keyword>
<evidence type="ECO:0000256" key="2">
    <source>
        <dbReference type="ARBA" id="ARBA00003690"/>
    </source>
</evidence>
<evidence type="ECO:0000256" key="8">
    <source>
        <dbReference type="ARBA" id="ARBA00022824"/>
    </source>
</evidence>
<keyword evidence="16" id="KW-1133">Transmembrane helix</keyword>
<dbReference type="OrthoDB" id="2789670at2759"/>
<keyword evidence="16" id="KW-0812">Transmembrane</keyword>
<dbReference type="PRINTS" id="PR00465">
    <property type="entry name" value="EP450IV"/>
</dbReference>
<keyword evidence="12 15" id="KW-0503">Monooxygenase</keyword>
<dbReference type="KEGG" id="nlo:107222923"/>
<name>A0A6J0BUL0_NEOLC</name>
<dbReference type="GO" id="GO:0016705">
    <property type="term" value="F:oxidoreductase activity, acting on paired donors, with incorporation or reduction of molecular oxygen"/>
    <property type="evidence" value="ECO:0007669"/>
    <property type="project" value="InterPro"/>
</dbReference>
<gene>
    <name evidence="18 19 20" type="primary">LOC107222923</name>
</gene>
<evidence type="ECO:0000256" key="1">
    <source>
        <dbReference type="ARBA" id="ARBA00001971"/>
    </source>
</evidence>
<keyword evidence="17" id="KW-1185">Reference proteome</keyword>
<evidence type="ECO:0000256" key="3">
    <source>
        <dbReference type="ARBA" id="ARBA00004174"/>
    </source>
</evidence>
<sequence length="510" mass="58720">MWQFTFLEIVISCVTILTVLYYYSITKHSYWTGKNVEGPKPLPIYGNFLDVALMKTSLAEKLRDFYQVWKHKPFIGLFHGTVPVVMISDLTLLKHVFVKDFTTFTDRGLLVNEDVDPLSNNLFSTGGHRWRRLRSKLSPVFTSGKLKQMYHLLSECADHFEKYVIDLAAKGDPIECKEITAKFTTDVIGSCAFGLNMNALTSENSEFRKMGKKVFDPSVRDSVVRTMRDSLPVLFKFLKIRVFSREMTKFFVNSTAETIAYRIKHNIVRPDFIHLLMELRKDSDPTDFEWTDELVAAQVFIFFLAGFETSATTISFALYELAQNESIQEKLRDEIQSALKTHNGSLPFEVIKELKYLDKVFQETLRKHPPLSFLSRRSVKDYTIPDTTVHIPSGTKIFIPILGLHHDPQYYPDPEVFDPERFAAEAVQKRPQMAYLPFGEGPRICIGARFAVYQTKMGIIQILKNFKVSLCSKSKVPYDIDPTTFVLSARDGFRESGRRREGQEGKNRIR</sequence>
<dbReference type="RefSeq" id="XP_046600977.1">
    <property type="nucleotide sequence ID" value="XM_046745021.1"/>
</dbReference>
<dbReference type="GeneID" id="107222923"/>
<dbReference type="PANTHER" id="PTHR24292:SF54">
    <property type="entry name" value="CYP9F3-RELATED"/>
    <property type="match status" value="1"/>
</dbReference>
<dbReference type="InterPro" id="IPR050476">
    <property type="entry name" value="Insect_CytP450_Detox"/>
</dbReference>
<evidence type="ECO:0000256" key="7">
    <source>
        <dbReference type="ARBA" id="ARBA00022723"/>
    </source>
</evidence>
<comment type="similarity">
    <text evidence="5 15">Belongs to the cytochrome P450 family.</text>
</comment>
<evidence type="ECO:0000313" key="20">
    <source>
        <dbReference type="RefSeq" id="XP_046600978.1"/>
    </source>
</evidence>
<protein>
    <submittedName>
        <fullName evidence="18 19">Probable cytochrome P450 6a13</fullName>
    </submittedName>
</protein>
<dbReference type="GO" id="GO:0004497">
    <property type="term" value="F:monooxygenase activity"/>
    <property type="evidence" value="ECO:0007669"/>
    <property type="project" value="UniProtKB-KW"/>
</dbReference>
<dbReference type="CDD" id="cd11056">
    <property type="entry name" value="CYP6-like"/>
    <property type="match status" value="1"/>
</dbReference>
<proteinExistence type="inferred from homology"/>
<keyword evidence="7 14" id="KW-0479">Metal-binding</keyword>
<comment type="function">
    <text evidence="2">May be involved in the metabolism of insect hormones and in the breakdown of synthetic insecticides.</text>
</comment>
<dbReference type="GO" id="GO:0005789">
    <property type="term" value="C:endoplasmic reticulum membrane"/>
    <property type="evidence" value="ECO:0007669"/>
    <property type="project" value="UniProtKB-SubCell"/>
</dbReference>
<evidence type="ECO:0000256" key="15">
    <source>
        <dbReference type="RuleBase" id="RU000461"/>
    </source>
</evidence>
<organism evidence="17 18">
    <name type="scientific">Neodiprion lecontei</name>
    <name type="common">Redheaded pine sawfly</name>
    <dbReference type="NCBI Taxonomy" id="441921"/>
    <lineage>
        <taxon>Eukaryota</taxon>
        <taxon>Metazoa</taxon>
        <taxon>Ecdysozoa</taxon>
        <taxon>Arthropoda</taxon>
        <taxon>Hexapoda</taxon>
        <taxon>Insecta</taxon>
        <taxon>Pterygota</taxon>
        <taxon>Neoptera</taxon>
        <taxon>Endopterygota</taxon>
        <taxon>Hymenoptera</taxon>
        <taxon>Tenthredinoidea</taxon>
        <taxon>Diprionidae</taxon>
        <taxon>Diprioninae</taxon>
        <taxon>Neodiprion</taxon>
    </lineage>
</organism>
<dbReference type="PROSITE" id="PS00086">
    <property type="entry name" value="CYTOCHROME_P450"/>
    <property type="match status" value="1"/>
</dbReference>
<evidence type="ECO:0000313" key="17">
    <source>
        <dbReference type="Proteomes" id="UP000829291"/>
    </source>
</evidence>
<evidence type="ECO:0000313" key="19">
    <source>
        <dbReference type="RefSeq" id="XP_046600977.1"/>
    </source>
</evidence>
<dbReference type="InterPro" id="IPR001128">
    <property type="entry name" value="Cyt_P450"/>
</dbReference>
<dbReference type="SUPFAM" id="SSF48264">
    <property type="entry name" value="Cytochrome P450"/>
    <property type="match status" value="1"/>
</dbReference>
<evidence type="ECO:0000256" key="11">
    <source>
        <dbReference type="ARBA" id="ARBA00023004"/>
    </source>
</evidence>
<evidence type="ECO:0000256" key="16">
    <source>
        <dbReference type="SAM" id="Phobius"/>
    </source>
</evidence>
<dbReference type="Proteomes" id="UP000829291">
    <property type="component" value="Chromosome 7"/>
</dbReference>
<keyword evidence="6 14" id="KW-0349">Heme</keyword>
<dbReference type="PRINTS" id="PR00385">
    <property type="entry name" value="P450"/>
</dbReference>
<reference evidence="18 19" key="1">
    <citation type="submission" date="2025-05" db="UniProtKB">
        <authorList>
            <consortium name="RefSeq"/>
        </authorList>
    </citation>
    <scope>IDENTIFICATION</scope>
    <source>
        <tissue evidence="18 19">Thorax and Abdomen</tissue>
    </source>
</reference>
<evidence type="ECO:0000256" key="10">
    <source>
        <dbReference type="ARBA" id="ARBA00023002"/>
    </source>
</evidence>
<keyword evidence="11 14" id="KW-0408">Iron</keyword>
<evidence type="ECO:0000256" key="6">
    <source>
        <dbReference type="ARBA" id="ARBA00022617"/>
    </source>
</evidence>
<keyword evidence="8" id="KW-0256">Endoplasmic reticulum</keyword>
<evidence type="ECO:0000256" key="9">
    <source>
        <dbReference type="ARBA" id="ARBA00022848"/>
    </source>
</evidence>
<dbReference type="Gene3D" id="1.10.630.10">
    <property type="entry name" value="Cytochrome P450"/>
    <property type="match status" value="1"/>
</dbReference>
<feature type="transmembrane region" description="Helical" evidence="16">
    <location>
        <begin position="6"/>
        <end position="25"/>
    </location>
</feature>
<dbReference type="RefSeq" id="XP_015517952.2">
    <property type="nucleotide sequence ID" value="XM_015662466.2"/>
</dbReference>
<feature type="binding site" description="axial binding residue" evidence="14">
    <location>
        <position position="445"/>
    </location>
    <ligand>
        <name>heme</name>
        <dbReference type="ChEBI" id="CHEBI:30413"/>
    </ligand>
    <ligandPart>
        <name>Fe</name>
        <dbReference type="ChEBI" id="CHEBI:18248"/>
    </ligandPart>
</feature>
<evidence type="ECO:0000256" key="5">
    <source>
        <dbReference type="ARBA" id="ARBA00010617"/>
    </source>
</evidence>
<dbReference type="InterPro" id="IPR002403">
    <property type="entry name" value="Cyt_P450_E_grp-IV"/>
</dbReference>
<dbReference type="InterPro" id="IPR036396">
    <property type="entry name" value="Cyt_P450_sf"/>
</dbReference>
<dbReference type="GO" id="GO:0020037">
    <property type="term" value="F:heme binding"/>
    <property type="evidence" value="ECO:0007669"/>
    <property type="project" value="InterPro"/>
</dbReference>
<evidence type="ECO:0000313" key="18">
    <source>
        <dbReference type="RefSeq" id="XP_015517952.2"/>
    </source>
</evidence>
<keyword evidence="13 16" id="KW-0472">Membrane</keyword>
<evidence type="ECO:0000256" key="14">
    <source>
        <dbReference type="PIRSR" id="PIRSR602403-1"/>
    </source>
</evidence>
<dbReference type="RefSeq" id="XP_046600978.1">
    <property type="nucleotide sequence ID" value="XM_046745022.1"/>
</dbReference>
<dbReference type="InterPro" id="IPR017972">
    <property type="entry name" value="Cyt_P450_CS"/>
</dbReference>
<comment type="cofactor">
    <cofactor evidence="1 14">
        <name>heme</name>
        <dbReference type="ChEBI" id="CHEBI:30413"/>
    </cofactor>
</comment>
<keyword evidence="10 15" id="KW-0560">Oxidoreductase</keyword>
<comment type="subcellular location">
    <subcellularLocation>
        <location evidence="4">Endoplasmic reticulum membrane</location>
        <topology evidence="4">Peripheral membrane protein</topology>
    </subcellularLocation>
    <subcellularLocation>
        <location evidence="3">Microsome membrane</location>
        <topology evidence="3">Peripheral membrane protein</topology>
    </subcellularLocation>
</comment>
<accession>A0A6J0BUL0</accession>
<evidence type="ECO:0000256" key="13">
    <source>
        <dbReference type="ARBA" id="ARBA00023136"/>
    </source>
</evidence>
<dbReference type="AlphaFoldDB" id="A0A6J0BUL0"/>
<dbReference type="Pfam" id="PF00067">
    <property type="entry name" value="p450"/>
    <property type="match status" value="1"/>
</dbReference>
<dbReference type="GO" id="GO:0005506">
    <property type="term" value="F:iron ion binding"/>
    <property type="evidence" value="ECO:0007669"/>
    <property type="project" value="InterPro"/>
</dbReference>